<feature type="transmembrane region" description="Helical" evidence="11">
    <location>
        <begin position="489"/>
        <end position="508"/>
    </location>
</feature>
<dbReference type="SUPFAM" id="SSF56112">
    <property type="entry name" value="Protein kinase-like (PK-like)"/>
    <property type="match status" value="1"/>
</dbReference>
<keyword evidence="11" id="KW-1133">Transmembrane helix</keyword>
<comment type="caution">
    <text evidence="15">The sequence shown here is derived from an EMBL/GenBank/DDBJ whole genome shotgun (WGS) entry which is preliminary data.</text>
</comment>
<keyword evidence="3" id="KW-0808">Transferase</keyword>
<evidence type="ECO:0000256" key="9">
    <source>
        <dbReference type="ARBA" id="ARBA00051243"/>
    </source>
</evidence>
<dbReference type="EMBL" id="MTYJ01000038">
    <property type="protein sequence ID" value="OQV19467.1"/>
    <property type="molecule type" value="Genomic_DNA"/>
</dbReference>
<keyword evidence="5" id="KW-0418">Kinase</keyword>
<evidence type="ECO:0000256" key="6">
    <source>
        <dbReference type="ARBA" id="ARBA00022840"/>
    </source>
</evidence>
<dbReference type="InterPro" id="IPR020635">
    <property type="entry name" value="Tyr_kinase_cat_dom"/>
</dbReference>
<feature type="binding site" evidence="10">
    <location>
        <position position="590"/>
    </location>
    <ligand>
        <name>ATP</name>
        <dbReference type="ChEBI" id="CHEBI:30616"/>
    </ligand>
</feature>
<sequence>MDPTRITAAVLLLFVLRILPSDASTDEMAVIFKYDKWSNFLTGTWESLNSIYAYAITCNSPTDDARPPKRQAFIKQIGFDYDSVYLAQEPGVAIHTSRKGEFAFQYGEVVWRAMISPVVGTVNILRVGEFDGEHQCLVNVRWPGIELVITQTVEGPKTVATVYRAEDKPDQSNYGRNWNNFNCTVCGKDLATKFHAYTLRWSESEIVWSLDGIDIHRYVAGGRISKTSLPLAVATYREDGYEPHQDWRENQLVIQSVVVRQKRPIESAPAKVEYEDLLFDDFTNDGRPRADFWRLPRGKRTPDRAIIQNASTWYDPDCVDVSDGFLRIMVSQNASTEYNYSLGRIDSIGSEDAPRIVFDISHFSIIETRYYFDGVDYDQKLHERYMEFIGTQKAGEFHIYLIRWTETHVTWHIDGKQIFTLRKTTDQKFPSKPMHVSMTPLINQYLAPSNPSSGEHETYPSWRSVVMEIDYVKIRRALPNYGFWTPSNIAIMAASISLVVLVALLMFIKWRKRLQEKKRAQELIHEWESFSESPKLNRLLERFTQFLIIPSENLVISRIVLGRGAFGIVYKGTANGLPTTTRQHRPVAVKALLNPFDPVQQHLFHEEISVMAKIGRDVNVVGLLGIVLRGQPLLLLEYCRLGALLPYLKKHRDGLFYSHVDESGCITDFSDDDCRQQWLTVSRPVGSAVNGLEEQDIHSQMLSTTDLIGYSYQISRGMEYLNSRKVIHRDLAARNILLSTKHLLKISDFGLSKHGKTSYVSSNTTIAFPMLWMSPESLLDRVFSQKSDVWSFGVLLWEIFSLGNVPFANSGVSKFTAHAFGTWLAEGNRLERLASTPNSIHTLMESCWLSDTANRPTFTDLRALLDKVLNSTGQAPVYTDMGEENEQPIGYKSLQADIFRYFESAVEVEVTEEAV</sequence>
<dbReference type="InterPro" id="IPR000719">
    <property type="entry name" value="Prot_kinase_dom"/>
</dbReference>
<dbReference type="PANTHER" id="PTHR24416">
    <property type="entry name" value="TYROSINE-PROTEIN KINASE RECEPTOR"/>
    <property type="match status" value="1"/>
</dbReference>
<feature type="chain" id="PRO_5012958242" evidence="12">
    <location>
        <begin position="24"/>
        <end position="915"/>
    </location>
</feature>
<dbReference type="PROSITE" id="PS00109">
    <property type="entry name" value="PROTEIN_KINASE_TYR"/>
    <property type="match status" value="1"/>
</dbReference>
<dbReference type="GO" id="GO:0005886">
    <property type="term" value="C:plasma membrane"/>
    <property type="evidence" value="ECO:0007669"/>
    <property type="project" value="TreeGrafter"/>
</dbReference>
<dbReference type="Gene3D" id="3.30.200.20">
    <property type="entry name" value="Phosphorylase Kinase, domain 1"/>
    <property type="match status" value="1"/>
</dbReference>
<evidence type="ECO:0000313" key="16">
    <source>
        <dbReference type="Proteomes" id="UP000192578"/>
    </source>
</evidence>
<dbReference type="AlphaFoldDB" id="A0A1W0WWB8"/>
<feature type="domain" description="GH16" evidence="14">
    <location>
        <begin position="52"/>
        <end position="265"/>
    </location>
</feature>
<dbReference type="GO" id="GO:0012505">
    <property type="term" value="C:endomembrane system"/>
    <property type="evidence" value="ECO:0007669"/>
    <property type="project" value="UniProtKB-SubCell"/>
</dbReference>
<dbReference type="InterPro" id="IPR013320">
    <property type="entry name" value="ConA-like_dom_sf"/>
</dbReference>
<dbReference type="GO" id="GO:0007169">
    <property type="term" value="P:cell surface receptor protein tyrosine kinase signaling pathway"/>
    <property type="evidence" value="ECO:0007669"/>
    <property type="project" value="TreeGrafter"/>
</dbReference>
<feature type="domain" description="GH16" evidence="14">
    <location>
        <begin position="280"/>
        <end position="480"/>
    </location>
</feature>
<keyword evidence="15" id="KW-0675">Receptor</keyword>
<dbReference type="GO" id="GO:0050793">
    <property type="term" value="P:regulation of developmental process"/>
    <property type="evidence" value="ECO:0007669"/>
    <property type="project" value="UniProtKB-ARBA"/>
</dbReference>
<keyword evidence="8" id="KW-0829">Tyrosine-protein kinase</keyword>
<dbReference type="GO" id="GO:0005524">
    <property type="term" value="F:ATP binding"/>
    <property type="evidence" value="ECO:0007669"/>
    <property type="project" value="UniProtKB-UniRule"/>
</dbReference>
<keyword evidence="16" id="KW-1185">Reference proteome</keyword>
<dbReference type="Pfam" id="PF07714">
    <property type="entry name" value="PK_Tyr_Ser-Thr"/>
    <property type="match status" value="1"/>
</dbReference>
<dbReference type="GO" id="GO:0030182">
    <property type="term" value="P:neuron differentiation"/>
    <property type="evidence" value="ECO:0007669"/>
    <property type="project" value="UniProtKB-ARBA"/>
</dbReference>
<name>A0A1W0WWB8_HYPEX</name>
<dbReference type="GO" id="GO:0004553">
    <property type="term" value="F:hydrolase activity, hydrolyzing O-glycosyl compounds"/>
    <property type="evidence" value="ECO:0007669"/>
    <property type="project" value="InterPro"/>
</dbReference>
<dbReference type="PANTHER" id="PTHR24416:SF600">
    <property type="entry name" value="PDGF- AND VEGF-RECEPTOR RELATED, ISOFORM J"/>
    <property type="match status" value="1"/>
</dbReference>
<dbReference type="Proteomes" id="UP000192578">
    <property type="component" value="Unassembled WGS sequence"/>
</dbReference>
<dbReference type="CDD" id="cd00192">
    <property type="entry name" value="PTKc"/>
    <property type="match status" value="1"/>
</dbReference>
<comment type="catalytic activity">
    <reaction evidence="9">
        <text>L-tyrosyl-[protein] + ATP = O-phospho-L-tyrosyl-[protein] + ADP + H(+)</text>
        <dbReference type="Rhea" id="RHEA:10596"/>
        <dbReference type="Rhea" id="RHEA-COMP:10136"/>
        <dbReference type="Rhea" id="RHEA-COMP:20101"/>
        <dbReference type="ChEBI" id="CHEBI:15378"/>
        <dbReference type="ChEBI" id="CHEBI:30616"/>
        <dbReference type="ChEBI" id="CHEBI:46858"/>
        <dbReference type="ChEBI" id="CHEBI:61978"/>
        <dbReference type="ChEBI" id="CHEBI:456216"/>
        <dbReference type="EC" id="2.7.10.1"/>
    </reaction>
</comment>
<dbReference type="PROSITE" id="PS00107">
    <property type="entry name" value="PROTEIN_KINASE_ATP"/>
    <property type="match status" value="1"/>
</dbReference>
<dbReference type="SUPFAM" id="SSF49899">
    <property type="entry name" value="Concanavalin A-like lectins/glucanases"/>
    <property type="match status" value="2"/>
</dbReference>
<evidence type="ECO:0000259" key="14">
    <source>
        <dbReference type="PROSITE" id="PS51762"/>
    </source>
</evidence>
<dbReference type="Gene3D" id="2.60.120.200">
    <property type="match status" value="2"/>
</dbReference>
<reference evidence="16" key="1">
    <citation type="submission" date="2017-01" db="EMBL/GenBank/DDBJ databases">
        <title>Comparative genomics of anhydrobiosis in the tardigrade Hypsibius dujardini.</title>
        <authorList>
            <person name="Yoshida Y."/>
            <person name="Koutsovoulos G."/>
            <person name="Laetsch D."/>
            <person name="Stevens L."/>
            <person name="Kumar S."/>
            <person name="Horikawa D."/>
            <person name="Ishino K."/>
            <person name="Komine S."/>
            <person name="Tomita M."/>
            <person name="Blaxter M."/>
            <person name="Arakawa K."/>
        </authorList>
    </citation>
    <scope>NUCLEOTIDE SEQUENCE [LARGE SCALE GENOMIC DNA]</scope>
    <source>
        <strain evidence="16">Z151</strain>
    </source>
</reference>
<evidence type="ECO:0000256" key="10">
    <source>
        <dbReference type="PROSITE-ProRule" id="PRU10141"/>
    </source>
</evidence>
<dbReference type="CDD" id="cd00413">
    <property type="entry name" value="Glyco_hydrolase_16"/>
    <property type="match status" value="1"/>
</dbReference>
<dbReference type="InterPro" id="IPR050122">
    <property type="entry name" value="RTK"/>
</dbReference>
<evidence type="ECO:0000256" key="12">
    <source>
        <dbReference type="SAM" id="SignalP"/>
    </source>
</evidence>
<dbReference type="Gene3D" id="1.10.510.10">
    <property type="entry name" value="Transferase(Phosphotransferase) domain 1"/>
    <property type="match status" value="1"/>
</dbReference>
<dbReference type="InterPro" id="IPR008266">
    <property type="entry name" value="Tyr_kinase_AS"/>
</dbReference>
<keyword evidence="12" id="KW-0732">Signal</keyword>
<dbReference type="InterPro" id="IPR000757">
    <property type="entry name" value="Beta-glucanase-like"/>
</dbReference>
<dbReference type="GO" id="GO:0004714">
    <property type="term" value="F:transmembrane receptor protein tyrosine kinase activity"/>
    <property type="evidence" value="ECO:0007669"/>
    <property type="project" value="UniProtKB-EC"/>
</dbReference>
<dbReference type="PROSITE" id="PS51762">
    <property type="entry name" value="GH16_2"/>
    <property type="match status" value="2"/>
</dbReference>
<keyword evidence="11" id="KW-0812">Transmembrane</keyword>
<keyword evidence="6 10" id="KW-0067">ATP-binding</keyword>
<evidence type="ECO:0000256" key="8">
    <source>
        <dbReference type="ARBA" id="ARBA00023137"/>
    </source>
</evidence>
<proteinExistence type="predicted"/>
<dbReference type="FunFam" id="1.10.510.10:FF:001512">
    <property type="entry name" value="Receptor tyrosine-protein kinase erbB-2"/>
    <property type="match status" value="1"/>
</dbReference>
<dbReference type="Pfam" id="PF00722">
    <property type="entry name" value="Glyco_hydro_16"/>
    <property type="match status" value="2"/>
</dbReference>
<dbReference type="PROSITE" id="PS50011">
    <property type="entry name" value="PROTEIN_KINASE_DOM"/>
    <property type="match status" value="1"/>
</dbReference>
<keyword evidence="7 11" id="KW-0472">Membrane</keyword>
<comment type="subcellular location">
    <subcellularLocation>
        <location evidence="2">Endomembrane system</location>
    </subcellularLocation>
    <subcellularLocation>
        <location evidence="1">Membrane</location>
        <topology evidence="1">Single-pass membrane protein</topology>
    </subcellularLocation>
</comment>
<keyword evidence="4 10" id="KW-0547">Nucleotide-binding</keyword>
<dbReference type="GO" id="GO:0051130">
    <property type="term" value="P:positive regulation of cellular component organization"/>
    <property type="evidence" value="ECO:0007669"/>
    <property type="project" value="UniProtKB-ARBA"/>
</dbReference>
<organism evidence="15 16">
    <name type="scientific">Hypsibius exemplaris</name>
    <name type="common">Freshwater tardigrade</name>
    <dbReference type="NCBI Taxonomy" id="2072580"/>
    <lineage>
        <taxon>Eukaryota</taxon>
        <taxon>Metazoa</taxon>
        <taxon>Ecdysozoa</taxon>
        <taxon>Tardigrada</taxon>
        <taxon>Eutardigrada</taxon>
        <taxon>Parachela</taxon>
        <taxon>Hypsibioidea</taxon>
        <taxon>Hypsibiidae</taxon>
        <taxon>Hypsibius</taxon>
    </lineage>
</organism>
<dbReference type="GO" id="GO:0043235">
    <property type="term" value="C:receptor complex"/>
    <property type="evidence" value="ECO:0007669"/>
    <property type="project" value="TreeGrafter"/>
</dbReference>
<feature type="domain" description="Protein kinase" evidence="13">
    <location>
        <begin position="555"/>
        <end position="869"/>
    </location>
</feature>
<dbReference type="InterPro" id="IPR017441">
    <property type="entry name" value="Protein_kinase_ATP_BS"/>
</dbReference>
<evidence type="ECO:0000256" key="11">
    <source>
        <dbReference type="SAM" id="Phobius"/>
    </source>
</evidence>
<evidence type="ECO:0000256" key="3">
    <source>
        <dbReference type="ARBA" id="ARBA00022679"/>
    </source>
</evidence>
<dbReference type="GO" id="GO:0048468">
    <property type="term" value="P:cell development"/>
    <property type="evidence" value="ECO:0007669"/>
    <property type="project" value="UniProtKB-ARBA"/>
</dbReference>
<dbReference type="InterPro" id="IPR001245">
    <property type="entry name" value="Ser-Thr/Tyr_kinase_cat_dom"/>
</dbReference>
<gene>
    <name evidence="15" type="ORF">BV898_06458</name>
</gene>
<dbReference type="InterPro" id="IPR011009">
    <property type="entry name" value="Kinase-like_dom_sf"/>
</dbReference>
<evidence type="ECO:0000259" key="13">
    <source>
        <dbReference type="PROSITE" id="PS50011"/>
    </source>
</evidence>
<feature type="signal peptide" evidence="12">
    <location>
        <begin position="1"/>
        <end position="23"/>
    </location>
</feature>
<dbReference type="OrthoDB" id="3256376at2759"/>
<evidence type="ECO:0000256" key="1">
    <source>
        <dbReference type="ARBA" id="ARBA00004167"/>
    </source>
</evidence>
<evidence type="ECO:0000313" key="15">
    <source>
        <dbReference type="EMBL" id="OQV19467.1"/>
    </source>
</evidence>
<evidence type="ECO:0000256" key="5">
    <source>
        <dbReference type="ARBA" id="ARBA00022777"/>
    </source>
</evidence>
<dbReference type="GO" id="GO:0005975">
    <property type="term" value="P:carbohydrate metabolic process"/>
    <property type="evidence" value="ECO:0007669"/>
    <property type="project" value="InterPro"/>
</dbReference>
<dbReference type="SMART" id="SM00219">
    <property type="entry name" value="TyrKc"/>
    <property type="match status" value="1"/>
</dbReference>
<evidence type="ECO:0000256" key="2">
    <source>
        <dbReference type="ARBA" id="ARBA00004308"/>
    </source>
</evidence>
<accession>A0A1W0WWB8</accession>
<evidence type="ECO:0000256" key="4">
    <source>
        <dbReference type="ARBA" id="ARBA00022741"/>
    </source>
</evidence>
<protein>
    <submittedName>
        <fullName evidence="15">Vascular endothelial growth factor receptor 3</fullName>
    </submittedName>
</protein>
<evidence type="ECO:0000256" key="7">
    <source>
        <dbReference type="ARBA" id="ARBA00023136"/>
    </source>
</evidence>